<dbReference type="InterPro" id="IPR000772">
    <property type="entry name" value="Ricin_B_lectin"/>
</dbReference>
<dbReference type="PROSITE" id="PS50231">
    <property type="entry name" value="RICIN_B_LECTIN"/>
    <property type="match status" value="2"/>
</dbReference>
<gene>
    <name evidence="2" type="ORF">GPECTOR_85g356</name>
</gene>
<feature type="domain" description="Ricin B lectin" evidence="1">
    <location>
        <begin position="90"/>
        <end position="223"/>
    </location>
</feature>
<dbReference type="InterPro" id="IPR035992">
    <property type="entry name" value="Ricin_B-like_lectins"/>
</dbReference>
<reference evidence="3" key="1">
    <citation type="journal article" date="2016" name="Nat. Commun.">
        <title>The Gonium pectorale genome demonstrates co-option of cell cycle regulation during the evolution of multicellularity.</title>
        <authorList>
            <person name="Hanschen E.R."/>
            <person name="Marriage T.N."/>
            <person name="Ferris P.J."/>
            <person name="Hamaji T."/>
            <person name="Toyoda A."/>
            <person name="Fujiyama A."/>
            <person name="Neme R."/>
            <person name="Noguchi H."/>
            <person name="Minakuchi Y."/>
            <person name="Suzuki M."/>
            <person name="Kawai-Toyooka H."/>
            <person name="Smith D.R."/>
            <person name="Sparks H."/>
            <person name="Anderson J."/>
            <person name="Bakaric R."/>
            <person name="Luria V."/>
            <person name="Karger A."/>
            <person name="Kirschner M.W."/>
            <person name="Durand P.M."/>
            <person name="Michod R.E."/>
            <person name="Nozaki H."/>
            <person name="Olson B.J."/>
        </authorList>
    </citation>
    <scope>NUCLEOTIDE SEQUENCE [LARGE SCALE GENOMIC DNA]</scope>
    <source>
        <strain evidence="3">NIES-2863</strain>
    </source>
</reference>
<dbReference type="Pfam" id="PF03762">
    <property type="entry name" value="VOMI"/>
    <property type="match status" value="1"/>
</dbReference>
<dbReference type="Gene3D" id="2.80.10.50">
    <property type="match status" value="2"/>
</dbReference>
<dbReference type="CDD" id="cd00161">
    <property type="entry name" value="beta-trefoil_Ricin-like"/>
    <property type="match status" value="2"/>
</dbReference>
<evidence type="ECO:0000313" key="2">
    <source>
        <dbReference type="EMBL" id="KXZ43626.1"/>
    </source>
</evidence>
<dbReference type="PANTHER" id="PTHR18841:SF0">
    <property type="entry name" value="VITELLINE MEMBRANE OUTER LAYER 1 HOMOLOG A-RELATED"/>
    <property type="match status" value="1"/>
</dbReference>
<protein>
    <recommendedName>
        <fullName evidence="1">Ricin B lectin domain-containing protein</fullName>
    </recommendedName>
</protein>
<comment type="caution">
    <text evidence="2">The sequence shown here is derived from an EMBL/GenBank/DDBJ whole genome shotgun (WGS) entry which is preliminary data.</text>
</comment>
<dbReference type="PANTHER" id="PTHR18841">
    <property type="entry name" value="VITELLINE MEMBRANE OUTER LAYER PROTEIN I-RELATED"/>
    <property type="match status" value="1"/>
</dbReference>
<feature type="domain" description="Ricin B lectin" evidence="1">
    <location>
        <begin position="226"/>
        <end position="364"/>
    </location>
</feature>
<dbReference type="GO" id="GO:0005615">
    <property type="term" value="C:extracellular space"/>
    <property type="evidence" value="ECO:0007669"/>
    <property type="project" value="TreeGrafter"/>
</dbReference>
<dbReference type="SUPFAM" id="SSF50370">
    <property type="entry name" value="Ricin B-like lectins"/>
    <property type="match status" value="2"/>
</dbReference>
<dbReference type="InterPro" id="IPR036706">
    <property type="entry name" value="VOMI_sf"/>
</dbReference>
<proteinExistence type="predicted"/>
<dbReference type="AlphaFoldDB" id="A0A150G178"/>
<organism evidence="2 3">
    <name type="scientific">Gonium pectorale</name>
    <name type="common">Green alga</name>
    <dbReference type="NCBI Taxonomy" id="33097"/>
    <lineage>
        <taxon>Eukaryota</taxon>
        <taxon>Viridiplantae</taxon>
        <taxon>Chlorophyta</taxon>
        <taxon>core chlorophytes</taxon>
        <taxon>Chlorophyceae</taxon>
        <taxon>CS clade</taxon>
        <taxon>Chlamydomonadales</taxon>
        <taxon>Volvocaceae</taxon>
        <taxon>Gonium</taxon>
    </lineage>
</organism>
<evidence type="ECO:0000313" key="3">
    <source>
        <dbReference type="Proteomes" id="UP000075714"/>
    </source>
</evidence>
<dbReference type="EMBL" id="LSYV01000086">
    <property type="protein sequence ID" value="KXZ43626.1"/>
    <property type="molecule type" value="Genomic_DNA"/>
</dbReference>
<dbReference type="InterPro" id="IPR005515">
    <property type="entry name" value="VOMI"/>
</dbReference>
<dbReference type="Proteomes" id="UP000075714">
    <property type="component" value="Unassembled WGS sequence"/>
</dbReference>
<dbReference type="Pfam" id="PF00652">
    <property type="entry name" value="Ricin_B_lectin"/>
    <property type="match status" value="1"/>
</dbReference>
<dbReference type="SUPFAM" id="SSF51092">
    <property type="entry name" value="Vitelline membrane outer protein-I (VMO-I)"/>
    <property type="match status" value="1"/>
</dbReference>
<evidence type="ECO:0000259" key="1">
    <source>
        <dbReference type="SMART" id="SM00458"/>
    </source>
</evidence>
<name>A0A150G178_GONPE</name>
<dbReference type="SMART" id="SM00458">
    <property type="entry name" value="RICIN"/>
    <property type="match status" value="2"/>
</dbReference>
<sequence length="367" mass="37854">MRLESTQGWGDDTAANSVVFTCSNQKGTDTNAHSGFWGSWTGWTYCPGNSYICGLQVRIESPGGDDTAFNGLRIACCGFPSDNSTAVISTGSIKTGTTTAQTSCLDITNNLQSVGTFIRQWACNTTAASQLLVITSTVTGAFTINAVPSNLCVTALNAGTSDGTRIVLDTCTGKPNQVWAVLPSGAGTYTLQPTHVNNKCLDVSASSTANGAVIQNFALNLPTRSTSGTIQTSTASNRCMDVVANNQAAGTYINQWECNNTGAQKFTITMAGTNAYQITSFGGFCVSIMNASTSSGARIVLATCVAGAKHQLFRASAGYQGGVALSPLHATGMCIDVNGASSSLGAVMQIYACNGGKAQALKLTLPA</sequence>
<dbReference type="OrthoDB" id="6770063at2759"/>
<dbReference type="Pfam" id="PF14200">
    <property type="entry name" value="RicinB_lectin_2"/>
    <property type="match status" value="1"/>
</dbReference>
<keyword evidence="3" id="KW-1185">Reference proteome</keyword>
<accession>A0A150G178</accession>
<dbReference type="Gene3D" id="2.100.10.20">
    <property type="entry name" value="Vitelline membrane outer layer protein I (VOMI)"/>
    <property type="match status" value="1"/>
</dbReference>